<name>A0AAJ2VRR7_9GAMM</name>
<accession>A0AAJ2VRR7</accession>
<dbReference type="AlphaFoldDB" id="A0AAJ2VRR7"/>
<proteinExistence type="predicted"/>
<dbReference type="RefSeq" id="WP_120385567.1">
    <property type="nucleotide sequence ID" value="NZ_CP024811.1"/>
</dbReference>
<feature type="transmembrane region" description="Helical" evidence="1">
    <location>
        <begin position="20"/>
        <end position="37"/>
    </location>
</feature>
<evidence type="ECO:0000313" key="3">
    <source>
        <dbReference type="Proteomes" id="UP001276761"/>
    </source>
</evidence>
<keyword evidence="1" id="KW-0812">Transmembrane</keyword>
<evidence type="ECO:0000256" key="1">
    <source>
        <dbReference type="SAM" id="Phobius"/>
    </source>
</evidence>
<dbReference type="KEGG" id="halk:CUU95_01385"/>
<dbReference type="Proteomes" id="UP001276761">
    <property type="component" value="Unassembled WGS sequence"/>
</dbReference>
<gene>
    <name evidence="2" type="ORF">SIL78_15005</name>
</gene>
<protein>
    <submittedName>
        <fullName evidence="2">Uncharacterized protein</fullName>
    </submittedName>
</protein>
<keyword evidence="1" id="KW-1133">Transmembrane helix</keyword>
<feature type="transmembrane region" description="Helical" evidence="1">
    <location>
        <begin position="43"/>
        <end position="60"/>
    </location>
</feature>
<dbReference type="GeneID" id="303166831"/>
<sequence>MSSDTGHRRYLKQLLHHGSVYLGAISFVLVLVLPVFLEVSDYVSLALYVGGIAAFYWAGYKTWEESLPPDEGEPLVLKADKGTVTFSSGTGNIFRKSNVSVRLAVSNNSEKAIALDNVAVHLKQGSSWLKLKGRPKLIWGSGESVGSCAEIGPKESKILDVNLEGEGHIEDRVKLARALRESPIVGATLTAEYFLEGERSAIEVDFEYDAEKLINRMRSSWSQSSLRDAIKELEKSA</sequence>
<dbReference type="EMBL" id="JAWXXT010000001">
    <property type="protein sequence ID" value="MDX5978869.1"/>
    <property type="molecule type" value="Genomic_DNA"/>
</dbReference>
<evidence type="ECO:0000313" key="2">
    <source>
        <dbReference type="EMBL" id="MDX5978869.1"/>
    </source>
</evidence>
<comment type="caution">
    <text evidence="2">The sequence shown here is derived from an EMBL/GenBank/DDBJ whole genome shotgun (WGS) entry which is preliminary data.</text>
</comment>
<keyword evidence="1" id="KW-0472">Membrane</keyword>
<organism evidence="2 3">
    <name type="scientific">Vreelandella alkaliphila</name>
    <dbReference type="NCBI Taxonomy" id="272774"/>
    <lineage>
        <taxon>Bacteria</taxon>
        <taxon>Pseudomonadati</taxon>
        <taxon>Pseudomonadota</taxon>
        <taxon>Gammaproteobacteria</taxon>
        <taxon>Oceanospirillales</taxon>
        <taxon>Halomonadaceae</taxon>
        <taxon>Vreelandella</taxon>
    </lineage>
</organism>
<reference evidence="2" key="1">
    <citation type="submission" date="2023-11" db="EMBL/GenBank/DDBJ databases">
        <title>MicrobeMod: A computational toolkit for identifying prokaryotic methylation and restriction-modification with nanopore sequencing.</title>
        <authorList>
            <person name="Crits-Christoph A."/>
            <person name="Kang S.C."/>
            <person name="Lee H."/>
            <person name="Ostrov N."/>
        </authorList>
    </citation>
    <scope>NUCLEOTIDE SEQUENCE</scope>
    <source>
        <strain evidence="2">ATCC BAA-953</strain>
    </source>
</reference>